<dbReference type="Proteomes" id="UP000010121">
    <property type="component" value="Unassembled WGS sequence"/>
</dbReference>
<comment type="caution">
    <text evidence="6">The sequence shown here is derived from an EMBL/GenBank/DDBJ whole genome shotgun (WGS) entry which is preliminary data.</text>
</comment>
<protein>
    <submittedName>
        <fullName evidence="6">Glucose inhibited division protein</fullName>
    </submittedName>
</protein>
<evidence type="ECO:0000256" key="4">
    <source>
        <dbReference type="ARBA" id="ARBA00022679"/>
    </source>
</evidence>
<name>C8S222_9RHOB</name>
<dbReference type="SUPFAM" id="SSF53335">
    <property type="entry name" value="S-adenosyl-L-methionine-dependent methyltransferases"/>
    <property type="match status" value="1"/>
</dbReference>
<evidence type="ECO:0000256" key="5">
    <source>
        <dbReference type="ARBA" id="ARBA00022691"/>
    </source>
</evidence>
<organism evidence="6 7">
    <name type="scientific">Rhodobacter ferrooxidans</name>
    <dbReference type="NCBI Taxonomy" id="371731"/>
    <lineage>
        <taxon>Bacteria</taxon>
        <taxon>Pseudomonadati</taxon>
        <taxon>Pseudomonadota</taxon>
        <taxon>Alphaproteobacteria</taxon>
        <taxon>Rhodobacterales</taxon>
        <taxon>Rhodobacter group</taxon>
        <taxon>Rhodobacter</taxon>
    </lineage>
</organism>
<accession>C8S222</accession>
<keyword evidence="2" id="KW-0698">rRNA processing</keyword>
<gene>
    <name evidence="6" type="ORF">Rsw2DRAFT_2091</name>
</gene>
<sequence length="128" mass="13926">MVLACIAAELQPQARFTLIEADQRKATFLRQAAQELNLKVQVLAQRIESTPPQAADVVSARALAPLDQLLSYAAWHLAPSGVGLFPKGTNFAAEVVDARKKWDFDIVVIPSKTEPAAAVLKVKDLKHV</sequence>
<evidence type="ECO:0000256" key="1">
    <source>
        <dbReference type="ARBA" id="ARBA00022490"/>
    </source>
</evidence>
<dbReference type="InterPro" id="IPR003682">
    <property type="entry name" value="rRNA_ssu_MeTfrase_G"/>
</dbReference>
<dbReference type="InterPro" id="IPR029063">
    <property type="entry name" value="SAM-dependent_MTases_sf"/>
</dbReference>
<dbReference type="Pfam" id="PF02527">
    <property type="entry name" value="GidB"/>
    <property type="match status" value="1"/>
</dbReference>
<keyword evidence="1" id="KW-0963">Cytoplasm</keyword>
<dbReference type="PANTHER" id="PTHR31760:SF0">
    <property type="entry name" value="S-ADENOSYL-L-METHIONINE-DEPENDENT METHYLTRANSFERASES SUPERFAMILY PROTEIN"/>
    <property type="match status" value="1"/>
</dbReference>
<evidence type="ECO:0000256" key="2">
    <source>
        <dbReference type="ARBA" id="ARBA00022552"/>
    </source>
</evidence>
<keyword evidence="4" id="KW-0808">Transferase</keyword>
<keyword evidence="7" id="KW-1185">Reference proteome</keyword>
<keyword evidence="3" id="KW-0489">Methyltransferase</keyword>
<dbReference type="GO" id="GO:0070043">
    <property type="term" value="F:rRNA (guanine-N7-)-methyltransferase activity"/>
    <property type="evidence" value="ECO:0007669"/>
    <property type="project" value="TreeGrafter"/>
</dbReference>
<evidence type="ECO:0000256" key="3">
    <source>
        <dbReference type="ARBA" id="ARBA00022603"/>
    </source>
</evidence>
<dbReference type="STRING" id="371731.Rsw2DRAFT_2091"/>
<dbReference type="Gene3D" id="3.40.50.150">
    <property type="entry name" value="Vaccinia Virus protein VP39"/>
    <property type="match status" value="1"/>
</dbReference>
<keyword evidence="5" id="KW-0949">S-adenosyl-L-methionine</keyword>
<dbReference type="EMBL" id="ACYY01000013">
    <property type="protein sequence ID" value="EEW24894.1"/>
    <property type="molecule type" value="Genomic_DNA"/>
</dbReference>
<dbReference type="AlphaFoldDB" id="C8S222"/>
<evidence type="ECO:0000313" key="7">
    <source>
        <dbReference type="Proteomes" id="UP000010121"/>
    </source>
</evidence>
<reference evidence="6 7" key="1">
    <citation type="submission" date="2009-08" db="EMBL/GenBank/DDBJ databases">
        <title>The draft genome of Rhodobacter sp. SW2.</title>
        <authorList>
            <consortium name="US DOE Joint Genome Institute (JGI-PGF)"/>
            <person name="Lucas S."/>
            <person name="Copeland A."/>
            <person name="Lapidus A."/>
            <person name="Glavina del Rio T."/>
            <person name="Tice H."/>
            <person name="Bruce D."/>
            <person name="Goodwin L."/>
            <person name="Pitluck S."/>
            <person name="Larimer F."/>
            <person name="Land M.L."/>
            <person name="Hauser L."/>
            <person name="Emerson D."/>
        </authorList>
    </citation>
    <scope>NUCLEOTIDE SEQUENCE [LARGE SCALE GENOMIC DNA]</scope>
    <source>
        <strain evidence="6 7">SW2</strain>
    </source>
</reference>
<dbReference type="eggNOG" id="COG0357">
    <property type="taxonomic scope" value="Bacteria"/>
</dbReference>
<evidence type="ECO:0000313" key="6">
    <source>
        <dbReference type="EMBL" id="EEW24894.1"/>
    </source>
</evidence>
<proteinExistence type="predicted"/>
<dbReference type="PANTHER" id="PTHR31760">
    <property type="entry name" value="S-ADENOSYL-L-METHIONINE-DEPENDENT METHYLTRANSFERASES SUPERFAMILY PROTEIN"/>
    <property type="match status" value="1"/>
</dbReference>
<dbReference type="GO" id="GO:0005829">
    <property type="term" value="C:cytosol"/>
    <property type="evidence" value="ECO:0007669"/>
    <property type="project" value="TreeGrafter"/>
</dbReference>